<feature type="compositionally biased region" description="Acidic residues" evidence="1">
    <location>
        <begin position="93"/>
        <end position="102"/>
    </location>
</feature>
<accession>A0A067K3Z0</accession>
<feature type="region of interest" description="Disordered" evidence="1">
    <location>
        <begin position="79"/>
        <end position="108"/>
    </location>
</feature>
<proteinExistence type="predicted"/>
<feature type="chain" id="PRO_5001639213" evidence="2">
    <location>
        <begin position="30"/>
        <end position="118"/>
    </location>
</feature>
<evidence type="ECO:0000313" key="4">
    <source>
        <dbReference type="Proteomes" id="UP000027138"/>
    </source>
</evidence>
<sequence>MTVSICRGKFLFSLFITLMLCSFFIKVTCSESANSSGDGKSSKEGENSNKNEENEFEDEDFDDTYKVVNKISIKYPHRNLEEESTGREYPPAESDEEKELEDVQPANQGILGAVVMGH</sequence>
<protein>
    <submittedName>
        <fullName evidence="3">Uncharacterized protein</fullName>
    </submittedName>
</protein>
<gene>
    <name evidence="3" type="ORF">JCGZ_13775</name>
</gene>
<feature type="signal peptide" evidence="2">
    <location>
        <begin position="1"/>
        <end position="29"/>
    </location>
</feature>
<keyword evidence="2" id="KW-0732">Signal</keyword>
<keyword evidence="4" id="KW-1185">Reference proteome</keyword>
<feature type="compositionally biased region" description="Basic and acidic residues" evidence="1">
    <location>
        <begin position="40"/>
        <end position="53"/>
    </location>
</feature>
<feature type="region of interest" description="Disordered" evidence="1">
    <location>
        <begin position="31"/>
        <end position="61"/>
    </location>
</feature>
<evidence type="ECO:0000256" key="2">
    <source>
        <dbReference type="SAM" id="SignalP"/>
    </source>
</evidence>
<evidence type="ECO:0000313" key="3">
    <source>
        <dbReference type="EMBL" id="KDP30832.1"/>
    </source>
</evidence>
<organism evidence="3 4">
    <name type="scientific">Jatropha curcas</name>
    <name type="common">Barbados nut</name>
    <dbReference type="NCBI Taxonomy" id="180498"/>
    <lineage>
        <taxon>Eukaryota</taxon>
        <taxon>Viridiplantae</taxon>
        <taxon>Streptophyta</taxon>
        <taxon>Embryophyta</taxon>
        <taxon>Tracheophyta</taxon>
        <taxon>Spermatophyta</taxon>
        <taxon>Magnoliopsida</taxon>
        <taxon>eudicotyledons</taxon>
        <taxon>Gunneridae</taxon>
        <taxon>Pentapetalae</taxon>
        <taxon>rosids</taxon>
        <taxon>fabids</taxon>
        <taxon>Malpighiales</taxon>
        <taxon>Euphorbiaceae</taxon>
        <taxon>Crotonoideae</taxon>
        <taxon>Jatropheae</taxon>
        <taxon>Jatropha</taxon>
    </lineage>
</organism>
<dbReference type="EMBL" id="KK914641">
    <property type="protein sequence ID" value="KDP30832.1"/>
    <property type="molecule type" value="Genomic_DNA"/>
</dbReference>
<reference evidence="3 4" key="1">
    <citation type="journal article" date="2014" name="PLoS ONE">
        <title>Global Analysis of Gene Expression Profiles in Physic Nut (Jatropha curcas L.) Seedlings Exposed to Salt Stress.</title>
        <authorList>
            <person name="Zhang L."/>
            <person name="Zhang C."/>
            <person name="Wu P."/>
            <person name="Chen Y."/>
            <person name="Li M."/>
            <person name="Jiang H."/>
            <person name="Wu G."/>
        </authorList>
    </citation>
    <scope>NUCLEOTIDE SEQUENCE [LARGE SCALE GENOMIC DNA]</scope>
    <source>
        <strain evidence="4">cv. GZQX0401</strain>
        <tissue evidence="3">Young leaves</tissue>
    </source>
</reference>
<evidence type="ECO:0000256" key="1">
    <source>
        <dbReference type="SAM" id="MobiDB-lite"/>
    </source>
</evidence>
<dbReference type="Proteomes" id="UP000027138">
    <property type="component" value="Unassembled WGS sequence"/>
</dbReference>
<name>A0A067K3Z0_JATCU</name>
<dbReference type="AlphaFoldDB" id="A0A067K3Z0"/>